<feature type="compositionally biased region" description="Basic residues" evidence="7">
    <location>
        <begin position="689"/>
        <end position="700"/>
    </location>
</feature>
<feature type="transmembrane region" description="Helical" evidence="8">
    <location>
        <begin position="100"/>
        <end position="117"/>
    </location>
</feature>
<dbReference type="InterPro" id="IPR049453">
    <property type="entry name" value="Memb_transporter_dom"/>
</dbReference>
<feature type="region of interest" description="Disordered" evidence="7">
    <location>
        <begin position="679"/>
        <end position="700"/>
    </location>
</feature>
<dbReference type="PANTHER" id="PTHR30509:SF9">
    <property type="entry name" value="MULTIDRUG RESISTANCE PROTEIN MDTO"/>
    <property type="match status" value="1"/>
</dbReference>
<reference evidence="10 11" key="1">
    <citation type="submission" date="2023-07" db="EMBL/GenBank/DDBJ databases">
        <title>Sequencing the genomes of 1000 actinobacteria strains.</title>
        <authorList>
            <person name="Klenk H.-P."/>
        </authorList>
    </citation>
    <scope>NUCLEOTIDE SEQUENCE [LARGE SCALE GENOMIC DNA]</scope>
    <source>
        <strain evidence="10 11">DSM 41600</strain>
    </source>
</reference>
<feature type="transmembrane region" description="Helical" evidence="8">
    <location>
        <begin position="149"/>
        <end position="168"/>
    </location>
</feature>
<gene>
    <name evidence="10" type="ORF">JOF35_002230</name>
</gene>
<feature type="transmembrane region" description="Helical" evidence="8">
    <location>
        <begin position="74"/>
        <end position="94"/>
    </location>
</feature>
<evidence type="ECO:0000256" key="2">
    <source>
        <dbReference type="ARBA" id="ARBA00022475"/>
    </source>
</evidence>
<evidence type="ECO:0000256" key="8">
    <source>
        <dbReference type="SAM" id="Phobius"/>
    </source>
</evidence>
<comment type="caution">
    <text evidence="10">The sequence shown here is derived from an EMBL/GenBank/DDBJ whole genome shotgun (WGS) entry which is preliminary data.</text>
</comment>
<evidence type="ECO:0000256" key="6">
    <source>
        <dbReference type="ARBA" id="ARBA00043993"/>
    </source>
</evidence>
<proteinExistence type="inferred from homology"/>
<keyword evidence="4 8" id="KW-1133">Transmembrane helix</keyword>
<organism evidence="10 11">
    <name type="scientific">Streptomyces demainii</name>
    <dbReference type="NCBI Taxonomy" id="588122"/>
    <lineage>
        <taxon>Bacteria</taxon>
        <taxon>Bacillati</taxon>
        <taxon>Actinomycetota</taxon>
        <taxon>Actinomycetes</taxon>
        <taxon>Kitasatosporales</taxon>
        <taxon>Streptomycetaceae</taxon>
        <taxon>Streptomyces</taxon>
    </lineage>
</organism>
<feature type="transmembrane region" description="Helical" evidence="8">
    <location>
        <begin position="494"/>
        <end position="511"/>
    </location>
</feature>
<feature type="transmembrane region" description="Helical" evidence="8">
    <location>
        <begin position="417"/>
        <end position="438"/>
    </location>
</feature>
<dbReference type="EMBL" id="JAURUE010000001">
    <property type="protein sequence ID" value="MDP9609953.1"/>
    <property type="molecule type" value="Genomic_DNA"/>
</dbReference>
<evidence type="ECO:0000256" key="4">
    <source>
        <dbReference type="ARBA" id="ARBA00022989"/>
    </source>
</evidence>
<feature type="domain" description="Integral membrane bound transporter" evidence="9">
    <location>
        <begin position="384"/>
        <end position="506"/>
    </location>
</feature>
<dbReference type="PANTHER" id="PTHR30509">
    <property type="entry name" value="P-HYDROXYBENZOIC ACID EFFLUX PUMP SUBUNIT-RELATED"/>
    <property type="match status" value="1"/>
</dbReference>
<evidence type="ECO:0000313" key="11">
    <source>
        <dbReference type="Proteomes" id="UP001234880"/>
    </source>
</evidence>
<keyword evidence="2" id="KW-1003">Cell membrane</keyword>
<evidence type="ECO:0000256" key="5">
    <source>
        <dbReference type="ARBA" id="ARBA00023136"/>
    </source>
</evidence>
<keyword evidence="3 8" id="KW-0812">Transmembrane</keyword>
<dbReference type="Proteomes" id="UP001234880">
    <property type="component" value="Unassembled WGS sequence"/>
</dbReference>
<comment type="similarity">
    <text evidence="6">Belongs to the YccS/YhfK family.</text>
</comment>
<evidence type="ECO:0000256" key="3">
    <source>
        <dbReference type="ARBA" id="ARBA00022692"/>
    </source>
</evidence>
<evidence type="ECO:0000259" key="9">
    <source>
        <dbReference type="Pfam" id="PF13515"/>
    </source>
</evidence>
<dbReference type="Pfam" id="PF13515">
    <property type="entry name" value="FUSC_2"/>
    <property type="match status" value="1"/>
</dbReference>
<feature type="transmembrane region" description="Helical" evidence="8">
    <location>
        <begin position="466"/>
        <end position="487"/>
    </location>
</feature>
<comment type="subcellular location">
    <subcellularLocation>
        <location evidence="1">Cell membrane</location>
        <topology evidence="1">Multi-pass membrane protein</topology>
    </subcellularLocation>
</comment>
<dbReference type="RefSeq" id="WP_220048183.1">
    <property type="nucleotide sequence ID" value="NZ_JAURUE010000001.1"/>
</dbReference>
<keyword evidence="11" id="KW-1185">Reference proteome</keyword>
<name>A0ABT9KNG3_9ACTN</name>
<evidence type="ECO:0000313" key="10">
    <source>
        <dbReference type="EMBL" id="MDP9609953.1"/>
    </source>
</evidence>
<sequence length="700" mass="74994">MTWSHALKETARTGLAIERARTEPLVAIRGACGVALIIGMALWLGSPTLAVSAAFGAFSAGIATFQRSWRPRPWLALAAAAGLAVSTFLGYLAASHTATFVLMLAVWTLLTGMSWAVGPVSGLVSTQMVAVMLVTVTLPTSVLGALGHALLIGLGGVVQALLIVLFPVRPWGVQRDALADALAAVADYARRLRHDPMAPFDPKPLMEARSAAALTPRQARRRPRQLRGYRLLAERIRPVLASLADPVVGAPEEGPERDRVRELLAATGTVLDAVAHAIRHGRPVRVPSDAMSVLQVPEEGPKLSGPARRAALRLISLVADVVEASEEPVEEVSAEGRTVHRFLPRPGIPGTVAAALRAIRREARWSSPVLRHAVRLCAVATSGYLLSTALPLGHAYWAPLTSTMVLRPDFAQTYSRGIARFLGTLAGVLVGGGLVALVHPGPYPSAVLAVLCVLSMYLLLRTGFIVTSACVSAYVVFLLSIPGEAWAQTVQARVALTLLGGLIAMAAYAVFPAWETPRLRDRLADWLAANGSFATAVFDAYARPADRRPRQVRDALLDARAARAAWERSEAQAHREPVRHRGLSRHAARAAQTALSTMGRVVMLLEAHLPERDAAPSEEAADFAAALRQALPKAVEAVRERQPLDWEAVHRSLERWQRKAGDRPGVALRGAGQLQDALDDLAEALGKSARQRRTPRGPSQ</sequence>
<keyword evidence="5 8" id="KW-0472">Membrane</keyword>
<accession>A0ABT9KNG3</accession>
<protein>
    <submittedName>
        <fullName evidence="10">Membrane protein YccC</fullName>
    </submittedName>
</protein>
<evidence type="ECO:0000256" key="1">
    <source>
        <dbReference type="ARBA" id="ARBA00004651"/>
    </source>
</evidence>
<evidence type="ECO:0000256" key="7">
    <source>
        <dbReference type="SAM" id="MobiDB-lite"/>
    </source>
</evidence>